<feature type="transmembrane region" description="Helical" evidence="10">
    <location>
        <begin position="180"/>
        <end position="201"/>
    </location>
</feature>
<dbReference type="InterPro" id="IPR036259">
    <property type="entry name" value="MFS_trans_sf"/>
</dbReference>
<comment type="similarity">
    <text evidence="2 10">Belongs to the organo anion transporter (TC 2.A.60) family.</text>
</comment>
<dbReference type="PROSITE" id="PS51465">
    <property type="entry name" value="KAZAL_2"/>
    <property type="match status" value="1"/>
</dbReference>
<feature type="transmembrane region" description="Helical" evidence="10">
    <location>
        <begin position="152"/>
        <end position="173"/>
    </location>
</feature>
<comment type="caution">
    <text evidence="13">The sequence shown here is derived from an EMBL/GenBank/DDBJ whole genome shotgun (WGS) entry which is preliminary data.</text>
</comment>
<dbReference type="Pfam" id="PF03137">
    <property type="entry name" value="OATP"/>
    <property type="match status" value="1"/>
</dbReference>
<keyword evidence="10" id="KW-0406">Ion transport</keyword>
<dbReference type="AlphaFoldDB" id="A0A7J8J2A9"/>
<evidence type="ECO:0000259" key="12">
    <source>
        <dbReference type="PROSITE" id="PS51465"/>
    </source>
</evidence>
<dbReference type="InParanoid" id="A0A7J8J2A9"/>
<feature type="transmembrane region" description="Helical" evidence="10">
    <location>
        <begin position="671"/>
        <end position="696"/>
    </location>
</feature>
<dbReference type="InterPro" id="IPR002350">
    <property type="entry name" value="Kazal_dom"/>
</dbReference>
<comment type="subcellular location">
    <subcellularLocation>
        <location evidence="1 10">Cell membrane</location>
        <topology evidence="1 10">Multi-pass membrane protein</topology>
    </subcellularLocation>
</comment>
<dbReference type="GO" id="GO:0006811">
    <property type="term" value="P:monoatomic ion transport"/>
    <property type="evidence" value="ECO:0007669"/>
    <property type="project" value="UniProtKB-KW"/>
</dbReference>
<comment type="caution">
    <text evidence="10">Lacks conserved residue(s) required for the propagation of feature annotation.</text>
</comment>
<protein>
    <recommendedName>
        <fullName evidence="10">Solute carrier organic anion transporter family member</fullName>
    </recommendedName>
</protein>
<evidence type="ECO:0000256" key="8">
    <source>
        <dbReference type="ARBA" id="ARBA00023157"/>
    </source>
</evidence>
<feature type="transmembrane region" description="Helical" evidence="10">
    <location>
        <begin position="463"/>
        <end position="481"/>
    </location>
</feature>
<dbReference type="InterPro" id="IPR036058">
    <property type="entry name" value="Kazal_dom_sf"/>
</dbReference>
<dbReference type="GO" id="GO:0043252">
    <property type="term" value="P:sodium-independent organic anion transport"/>
    <property type="evidence" value="ECO:0007669"/>
    <property type="project" value="TreeGrafter"/>
</dbReference>
<feature type="compositionally biased region" description="Low complexity" evidence="11">
    <location>
        <begin position="9"/>
        <end position="35"/>
    </location>
</feature>
<dbReference type="Gene3D" id="1.20.1250.20">
    <property type="entry name" value="MFS general substrate transporter like domains"/>
    <property type="match status" value="1"/>
</dbReference>
<dbReference type="EMBL" id="JACASF010000003">
    <property type="protein sequence ID" value="KAF6491026.1"/>
    <property type="molecule type" value="Genomic_DNA"/>
</dbReference>
<feature type="transmembrane region" description="Helical" evidence="10">
    <location>
        <begin position="585"/>
        <end position="607"/>
    </location>
</feature>
<keyword evidence="3 10" id="KW-0813">Transport</keyword>
<accession>A0A7J8J2A9</accession>
<dbReference type="SUPFAM" id="SSF100895">
    <property type="entry name" value="Kazal-type serine protease inhibitors"/>
    <property type="match status" value="1"/>
</dbReference>
<dbReference type="InterPro" id="IPR004156">
    <property type="entry name" value="OATP"/>
</dbReference>
<keyword evidence="8" id="KW-1015">Disulfide bond</keyword>
<dbReference type="SUPFAM" id="SSF103473">
    <property type="entry name" value="MFS general substrate transporter"/>
    <property type="match status" value="1"/>
</dbReference>
<evidence type="ECO:0000256" key="5">
    <source>
        <dbReference type="ARBA" id="ARBA00022692"/>
    </source>
</evidence>
<dbReference type="PROSITE" id="PS00282">
    <property type="entry name" value="KAZAL_1"/>
    <property type="match status" value="1"/>
</dbReference>
<organism evidence="13 14">
    <name type="scientific">Molossus molossus</name>
    <name type="common">Pallas' mastiff bat</name>
    <name type="synonym">Vespertilio molossus</name>
    <dbReference type="NCBI Taxonomy" id="27622"/>
    <lineage>
        <taxon>Eukaryota</taxon>
        <taxon>Metazoa</taxon>
        <taxon>Chordata</taxon>
        <taxon>Craniata</taxon>
        <taxon>Vertebrata</taxon>
        <taxon>Euteleostomi</taxon>
        <taxon>Mammalia</taxon>
        <taxon>Eutheria</taxon>
        <taxon>Laurasiatheria</taxon>
        <taxon>Chiroptera</taxon>
        <taxon>Yangochiroptera</taxon>
        <taxon>Molossidae</taxon>
        <taxon>Molossus</taxon>
    </lineage>
</organism>
<feature type="domain" description="Kazal-like" evidence="12">
    <location>
        <begin position="502"/>
        <end position="556"/>
    </location>
</feature>
<feature type="region of interest" description="Disordered" evidence="11">
    <location>
        <begin position="1"/>
        <end position="85"/>
    </location>
</feature>
<feature type="transmembrane region" description="Helical" evidence="10">
    <location>
        <begin position="113"/>
        <end position="132"/>
    </location>
</feature>
<dbReference type="Proteomes" id="UP000550707">
    <property type="component" value="Unassembled WGS sequence"/>
</dbReference>
<evidence type="ECO:0000313" key="14">
    <source>
        <dbReference type="Proteomes" id="UP000550707"/>
    </source>
</evidence>
<keyword evidence="7 10" id="KW-0472">Membrane</keyword>
<evidence type="ECO:0000256" key="3">
    <source>
        <dbReference type="ARBA" id="ARBA00022448"/>
    </source>
</evidence>
<reference evidence="13 14" key="1">
    <citation type="journal article" date="2020" name="Nature">
        <title>Six reference-quality genomes reveal evolution of bat adaptations.</title>
        <authorList>
            <person name="Jebb D."/>
            <person name="Huang Z."/>
            <person name="Pippel M."/>
            <person name="Hughes G.M."/>
            <person name="Lavrichenko K."/>
            <person name="Devanna P."/>
            <person name="Winkler S."/>
            <person name="Jermiin L.S."/>
            <person name="Skirmuntt E.C."/>
            <person name="Katzourakis A."/>
            <person name="Burkitt-Gray L."/>
            <person name="Ray D.A."/>
            <person name="Sullivan K.A.M."/>
            <person name="Roscito J.G."/>
            <person name="Kirilenko B.M."/>
            <person name="Davalos L.M."/>
            <person name="Corthals A.P."/>
            <person name="Power M.L."/>
            <person name="Jones G."/>
            <person name="Ransome R.D."/>
            <person name="Dechmann D.K.N."/>
            <person name="Locatelli A.G."/>
            <person name="Puechmaille S.J."/>
            <person name="Fedrigo O."/>
            <person name="Jarvis E.D."/>
            <person name="Hiller M."/>
            <person name="Vernes S.C."/>
            <person name="Myers E.W."/>
            <person name="Teeling E.C."/>
        </authorList>
    </citation>
    <scope>NUCLEOTIDE SEQUENCE [LARGE SCALE GENOMIC DNA]</scope>
    <source>
        <strain evidence="13">MMolMol1</strain>
        <tissue evidence="13">Muscle</tissue>
    </source>
</reference>
<evidence type="ECO:0000256" key="7">
    <source>
        <dbReference type="ARBA" id="ARBA00023136"/>
    </source>
</evidence>
<dbReference type="NCBIfam" id="TIGR00805">
    <property type="entry name" value="oat"/>
    <property type="match status" value="1"/>
</dbReference>
<dbReference type="FunFam" id="1.20.1250.20:FF:000384">
    <property type="entry name" value="Solute carrier organic anion transporter family member"/>
    <property type="match status" value="1"/>
</dbReference>
<keyword evidence="4" id="KW-1003">Cell membrane</keyword>
<dbReference type="FunFam" id="1.20.1250.20:FF:000363">
    <property type="entry name" value="Solute carrier organic anion transporter family member"/>
    <property type="match status" value="1"/>
</dbReference>
<evidence type="ECO:0000256" key="10">
    <source>
        <dbReference type="RuleBase" id="RU362056"/>
    </source>
</evidence>
<evidence type="ECO:0000256" key="2">
    <source>
        <dbReference type="ARBA" id="ARBA00009657"/>
    </source>
</evidence>
<feature type="compositionally biased region" description="Basic residues" evidence="11">
    <location>
        <begin position="40"/>
        <end position="53"/>
    </location>
</feature>
<feature type="transmembrane region" description="Helical" evidence="10">
    <location>
        <begin position="320"/>
        <end position="341"/>
    </location>
</feature>
<dbReference type="GO" id="GO:0015347">
    <property type="term" value="F:sodium-independent organic anion transmembrane transporter activity"/>
    <property type="evidence" value="ECO:0007669"/>
    <property type="project" value="TreeGrafter"/>
</dbReference>
<keyword evidence="5 10" id="KW-0812">Transmembrane</keyword>
<dbReference type="PANTHER" id="PTHR11388:SF95">
    <property type="entry name" value="SOLUTE CARRIER ORGANIC ANION TRANSPORTER FAMILY MEMBER 6A1"/>
    <property type="match status" value="1"/>
</dbReference>
<feature type="transmembrane region" description="Helical" evidence="10">
    <location>
        <begin position="429"/>
        <end position="451"/>
    </location>
</feature>
<gene>
    <name evidence="13" type="ORF">HJG59_016937</name>
</gene>
<keyword evidence="9" id="KW-0325">Glycoprotein</keyword>
<proteinExistence type="inferred from homology"/>
<feature type="transmembrane region" description="Helical" evidence="10">
    <location>
        <begin position="235"/>
        <end position="259"/>
    </location>
</feature>
<evidence type="ECO:0000256" key="1">
    <source>
        <dbReference type="ARBA" id="ARBA00004651"/>
    </source>
</evidence>
<feature type="transmembrane region" description="Helical" evidence="10">
    <location>
        <begin position="271"/>
        <end position="295"/>
    </location>
</feature>
<dbReference type="GO" id="GO:0016323">
    <property type="term" value="C:basolateral plasma membrane"/>
    <property type="evidence" value="ECO:0007669"/>
    <property type="project" value="TreeGrafter"/>
</dbReference>
<evidence type="ECO:0000313" key="13">
    <source>
        <dbReference type="EMBL" id="KAF6491026.1"/>
    </source>
</evidence>
<sequence>MKDTRVEVESQAPQPQAPQSEAPQPQALQAQPAESTQHREARKAKKKARHGHVRGVSAGLTKSGNHQKKKRKQAEATPRSTKMLGEQDEYLEEPFGLGCIVIPSCQRFNNMRCFMIVFCILLLSQGIVFGLIEVSFETFQMGHHLQKIHSMVVSLSYDISSCLIVVFISYYGGRGNILRWLIVSSFLVGFGSLLFAFPYFYGEQNNLILETEDICEEQKTSRSCKKSLPFQSRYIIFFILGQTVQGMAGMPLYVLGTIFVDDNVGTHTVGIYLGIMEASVTIGYALGYAIGAPLIKNSEKHSSDESIGDSYNNEHWLQTWWIRFVFVAVIAWSTLIPLSCFPQHIKGSAKIKAGKKKMPHLLDRIYKDQEFGTSIKDLFASVWILLKSPLFLCAALTKASESLLLIGASEFLPKYIENQFILTSSEATVLSGLVLIPGAAIGQFLGGIIVSKLHMYCKGLMRFIIITSAISLILVLFAIFIHCDAIPFAGISEDYGGTGKLGNLTAPCNSHCKCFSFYSAVCGRDDIGYFSPCFAGCTYSKTENDHKTYFNCSCIDEGLTTSDDQGDFIDARPGTCDAKCYKLPLFTVFIFSTMVFAGFSGIPNILIILRIVSNKQRSLALGLTYVILRVFGTIPGPSAFKMVGESSCVYRDSEYCGNTENCWIYNPTKMAYLFLGMCFLCKALTIFFTANASFLYKYLLKKYSAIFSMPVKNPKVKKKKITDL</sequence>
<keyword evidence="14" id="KW-1185">Reference proteome</keyword>
<name>A0A7J8J2A9_MOLMO</name>
<evidence type="ECO:0000256" key="6">
    <source>
        <dbReference type="ARBA" id="ARBA00022989"/>
    </source>
</evidence>
<evidence type="ECO:0000256" key="4">
    <source>
        <dbReference type="ARBA" id="ARBA00022475"/>
    </source>
</evidence>
<evidence type="ECO:0000256" key="11">
    <source>
        <dbReference type="SAM" id="MobiDB-lite"/>
    </source>
</evidence>
<evidence type="ECO:0000256" key="9">
    <source>
        <dbReference type="ARBA" id="ARBA00023180"/>
    </source>
</evidence>
<keyword evidence="6 10" id="KW-1133">Transmembrane helix</keyword>
<dbReference type="PANTHER" id="PTHR11388">
    <property type="entry name" value="ORGANIC ANION TRANSPORTER"/>
    <property type="match status" value="1"/>
</dbReference>